<dbReference type="InterPro" id="IPR027408">
    <property type="entry name" value="PNPase/RNase_PH_dom_sf"/>
</dbReference>
<accession>A0A0F4GYV9</accession>
<feature type="domain" description="Exoribonuclease phosphorolytic" evidence="6">
    <location>
        <begin position="10"/>
        <end position="129"/>
    </location>
</feature>
<proteinExistence type="inferred from homology"/>
<dbReference type="InterPro" id="IPR050080">
    <property type="entry name" value="RNase_PH"/>
</dbReference>
<dbReference type="Gene3D" id="3.30.230.70">
    <property type="entry name" value="GHMP Kinase, N-terminal domain"/>
    <property type="match status" value="1"/>
</dbReference>
<sequence length="239" mass="25738">MGPEIVQHPLARADGSTAFCSDLYTVVAGVNGPVEVQRRDELPEEAAIEVNLRPISGVGGPRERWLETVLHAVLKSVLLVNMHPRTLIQITLQVTHEPILKWQRTATDISIIPTLLNAAFAALIDGGLPLAATTAAALAIIREDGEVIIDPQEKQMSSFKSIHAMAFDQHGSQLLEESSGEITVESWRMVATAAQQACIAAMAPGDEDAAMSNGGIEAAPWLRETLREHAVSADAWREA</sequence>
<evidence type="ECO:0000256" key="2">
    <source>
        <dbReference type="ARBA" id="ARBA00006678"/>
    </source>
</evidence>
<dbReference type="Pfam" id="PF01138">
    <property type="entry name" value="RNase_PH"/>
    <property type="match status" value="1"/>
</dbReference>
<comment type="subcellular location">
    <subcellularLocation>
        <location evidence="1">Nucleus</location>
    </subcellularLocation>
</comment>
<dbReference type="SUPFAM" id="SSF55666">
    <property type="entry name" value="Ribonuclease PH domain 2-like"/>
    <property type="match status" value="1"/>
</dbReference>
<evidence type="ECO:0000313" key="8">
    <source>
        <dbReference type="Proteomes" id="UP000033647"/>
    </source>
</evidence>
<protein>
    <submittedName>
        <fullName evidence="7">Putative exosome complex subunit rrp46 protein</fullName>
    </submittedName>
</protein>
<keyword evidence="8" id="KW-1185">Reference proteome</keyword>
<evidence type="ECO:0000256" key="3">
    <source>
        <dbReference type="ARBA" id="ARBA00022552"/>
    </source>
</evidence>
<dbReference type="InterPro" id="IPR036345">
    <property type="entry name" value="ExoRNase_PH_dom2_sf"/>
</dbReference>
<dbReference type="GO" id="GO:0034475">
    <property type="term" value="P:U4 snRNA 3'-end processing"/>
    <property type="evidence" value="ECO:0007669"/>
    <property type="project" value="TreeGrafter"/>
</dbReference>
<dbReference type="STRING" id="1047168.A0A0F4GYV9"/>
<dbReference type="PANTHER" id="PTHR11953">
    <property type="entry name" value="EXOSOME COMPLEX COMPONENT"/>
    <property type="match status" value="1"/>
</dbReference>
<comment type="caution">
    <text evidence="7">The sequence shown here is derived from an EMBL/GenBank/DDBJ whole genome shotgun (WGS) entry which is preliminary data.</text>
</comment>
<comment type="similarity">
    <text evidence="2">Belongs to the RNase PH family.</text>
</comment>
<dbReference type="OrthoDB" id="27298at2759"/>
<dbReference type="GO" id="GO:0003723">
    <property type="term" value="F:RNA binding"/>
    <property type="evidence" value="ECO:0007669"/>
    <property type="project" value="TreeGrafter"/>
</dbReference>
<dbReference type="GO" id="GO:0016075">
    <property type="term" value="P:rRNA catabolic process"/>
    <property type="evidence" value="ECO:0007669"/>
    <property type="project" value="TreeGrafter"/>
</dbReference>
<evidence type="ECO:0000256" key="4">
    <source>
        <dbReference type="ARBA" id="ARBA00022835"/>
    </source>
</evidence>
<dbReference type="GO" id="GO:0071051">
    <property type="term" value="P:poly(A)-dependent snoRNA 3'-end processing"/>
    <property type="evidence" value="ECO:0007669"/>
    <property type="project" value="TreeGrafter"/>
</dbReference>
<evidence type="ECO:0000256" key="5">
    <source>
        <dbReference type="ARBA" id="ARBA00023242"/>
    </source>
</evidence>
<evidence type="ECO:0000256" key="1">
    <source>
        <dbReference type="ARBA" id="ARBA00004123"/>
    </source>
</evidence>
<dbReference type="EMBL" id="LAFY01000284">
    <property type="protein sequence ID" value="KJY01406.1"/>
    <property type="molecule type" value="Genomic_DNA"/>
</dbReference>
<dbReference type="InterPro" id="IPR020568">
    <property type="entry name" value="Ribosomal_Su5_D2-typ_SF"/>
</dbReference>
<gene>
    <name evidence="7" type="ORF">TI39_contig292g00009</name>
</gene>
<dbReference type="PANTHER" id="PTHR11953:SF1">
    <property type="entry name" value="EXOSOME COMPLEX COMPONENT RRP46"/>
    <property type="match status" value="1"/>
</dbReference>
<dbReference type="GO" id="GO:0071028">
    <property type="term" value="P:nuclear mRNA surveillance"/>
    <property type="evidence" value="ECO:0007669"/>
    <property type="project" value="TreeGrafter"/>
</dbReference>
<dbReference type="GO" id="GO:0000177">
    <property type="term" value="C:cytoplasmic exosome (RNase complex)"/>
    <property type="evidence" value="ECO:0007669"/>
    <property type="project" value="TreeGrafter"/>
</dbReference>
<dbReference type="SUPFAM" id="SSF54211">
    <property type="entry name" value="Ribosomal protein S5 domain 2-like"/>
    <property type="match status" value="1"/>
</dbReference>
<keyword evidence="3" id="KW-0698">rRNA processing</keyword>
<dbReference type="GO" id="GO:0000176">
    <property type="term" value="C:nuclear exosome (RNase complex)"/>
    <property type="evidence" value="ECO:0007669"/>
    <property type="project" value="TreeGrafter"/>
</dbReference>
<dbReference type="AlphaFoldDB" id="A0A0F4GYV9"/>
<dbReference type="GO" id="GO:0006364">
    <property type="term" value="P:rRNA processing"/>
    <property type="evidence" value="ECO:0007669"/>
    <property type="project" value="UniProtKB-KW"/>
</dbReference>
<keyword evidence="5" id="KW-0539">Nucleus</keyword>
<organism evidence="7 8">
    <name type="scientific">Zymoseptoria brevis</name>
    <dbReference type="NCBI Taxonomy" id="1047168"/>
    <lineage>
        <taxon>Eukaryota</taxon>
        <taxon>Fungi</taxon>
        <taxon>Dikarya</taxon>
        <taxon>Ascomycota</taxon>
        <taxon>Pezizomycotina</taxon>
        <taxon>Dothideomycetes</taxon>
        <taxon>Dothideomycetidae</taxon>
        <taxon>Mycosphaerellales</taxon>
        <taxon>Mycosphaerellaceae</taxon>
        <taxon>Zymoseptoria</taxon>
    </lineage>
</organism>
<evidence type="ECO:0000259" key="6">
    <source>
        <dbReference type="Pfam" id="PF01138"/>
    </source>
</evidence>
<dbReference type="GO" id="GO:0005730">
    <property type="term" value="C:nucleolus"/>
    <property type="evidence" value="ECO:0007669"/>
    <property type="project" value="TreeGrafter"/>
</dbReference>
<dbReference type="Proteomes" id="UP000033647">
    <property type="component" value="Unassembled WGS sequence"/>
</dbReference>
<name>A0A0F4GYV9_9PEZI</name>
<dbReference type="InterPro" id="IPR001247">
    <property type="entry name" value="ExoRNase_PH_dom1"/>
</dbReference>
<evidence type="ECO:0000313" key="7">
    <source>
        <dbReference type="EMBL" id="KJY01406.1"/>
    </source>
</evidence>
<keyword evidence="4" id="KW-0271">Exosome</keyword>
<reference evidence="7 8" key="1">
    <citation type="submission" date="2015-03" db="EMBL/GenBank/DDBJ databases">
        <title>RNA-seq based gene annotation and comparative genomics of four Zymoseptoria species reveal species-specific pathogenicity related genes and transposable element activity.</title>
        <authorList>
            <person name="Grandaubert J."/>
            <person name="Bhattacharyya A."/>
            <person name="Stukenbrock E.H."/>
        </authorList>
    </citation>
    <scope>NUCLEOTIDE SEQUENCE [LARGE SCALE GENOMIC DNA]</scope>
    <source>
        <strain evidence="7 8">Zb18110</strain>
    </source>
</reference>